<gene>
    <name evidence="1" type="ORF">ANSO36C_53580</name>
</gene>
<dbReference type="EMBL" id="AP025732">
    <property type="protein sequence ID" value="BDI19556.1"/>
    <property type="molecule type" value="Genomic_DNA"/>
</dbReference>
<organism evidence="1 2">
    <name type="scientific">Nostoc cf. commune SO-36</name>
    <dbReference type="NCBI Taxonomy" id="449208"/>
    <lineage>
        <taxon>Bacteria</taxon>
        <taxon>Bacillati</taxon>
        <taxon>Cyanobacteriota</taxon>
        <taxon>Cyanophyceae</taxon>
        <taxon>Nostocales</taxon>
        <taxon>Nostocaceae</taxon>
        <taxon>Nostoc</taxon>
    </lineage>
</organism>
<evidence type="ECO:0000313" key="2">
    <source>
        <dbReference type="Proteomes" id="UP001055453"/>
    </source>
</evidence>
<evidence type="ECO:0008006" key="3">
    <source>
        <dbReference type="Google" id="ProtNLM"/>
    </source>
</evidence>
<reference evidence="1" key="1">
    <citation type="submission" date="2022-04" db="EMBL/GenBank/DDBJ databases">
        <title>Complete genome sequence of a cyanobacterium, Nostoc sp. SO-36, isolated in Antarctica.</title>
        <authorList>
            <person name="Kanesaki Y."/>
            <person name="Effendi D."/>
            <person name="Sakamoto T."/>
            <person name="Ohtani S."/>
            <person name="Awai K."/>
        </authorList>
    </citation>
    <scope>NUCLEOTIDE SEQUENCE</scope>
    <source>
        <strain evidence="1">SO-36</strain>
    </source>
</reference>
<dbReference type="RefSeq" id="WP_251957089.1">
    <property type="nucleotide sequence ID" value="NZ_AP025732.1"/>
</dbReference>
<name>A0ABN6QBD8_NOSCO</name>
<dbReference type="Proteomes" id="UP001055453">
    <property type="component" value="Chromosome"/>
</dbReference>
<keyword evidence="2" id="KW-1185">Reference proteome</keyword>
<accession>A0ABN6QBD8</accession>
<proteinExistence type="predicted"/>
<sequence>MIDVSKLTQTEIQQLGIDTLSLALGPAGMGLFMHQFDLGSGDYTRDKDEILGNPTIEQIVARIKERRISQVESSNVLPKVTNMKMLDVTQLTQAGIRQLGIEALTKTLGHAGMARFIQQFEIGSGDYTRDRDQILGNPTIDEIFARIEEQRKQQENGEK</sequence>
<protein>
    <recommendedName>
        <fullName evidence="3">DUF4332 domain-containing protein</fullName>
    </recommendedName>
</protein>
<evidence type="ECO:0000313" key="1">
    <source>
        <dbReference type="EMBL" id="BDI19556.1"/>
    </source>
</evidence>